<reference evidence="1 2" key="2">
    <citation type="journal article" date="2022" name="Mol. Ecol. Resour.">
        <title>The genomes of chicory, endive, great burdock and yacon provide insights into Asteraceae paleo-polyploidization history and plant inulin production.</title>
        <authorList>
            <person name="Fan W."/>
            <person name="Wang S."/>
            <person name="Wang H."/>
            <person name="Wang A."/>
            <person name="Jiang F."/>
            <person name="Liu H."/>
            <person name="Zhao H."/>
            <person name="Xu D."/>
            <person name="Zhang Y."/>
        </authorList>
    </citation>
    <scope>NUCLEOTIDE SEQUENCE [LARGE SCALE GENOMIC DNA]</scope>
    <source>
        <strain evidence="2">cv. Yunnan</strain>
        <tissue evidence="1">Leaves</tissue>
    </source>
</reference>
<reference evidence="2" key="1">
    <citation type="journal article" date="2022" name="Mol. Ecol. Resour.">
        <title>The genomes of chicory, endive, great burdock and yacon provide insights into Asteraceae palaeo-polyploidization history and plant inulin production.</title>
        <authorList>
            <person name="Fan W."/>
            <person name="Wang S."/>
            <person name="Wang H."/>
            <person name="Wang A."/>
            <person name="Jiang F."/>
            <person name="Liu H."/>
            <person name="Zhao H."/>
            <person name="Xu D."/>
            <person name="Zhang Y."/>
        </authorList>
    </citation>
    <scope>NUCLEOTIDE SEQUENCE [LARGE SCALE GENOMIC DNA]</scope>
    <source>
        <strain evidence="2">cv. Yunnan</strain>
    </source>
</reference>
<dbReference type="EMBL" id="CM042043">
    <property type="protein sequence ID" value="KAI3694913.1"/>
    <property type="molecule type" value="Genomic_DNA"/>
</dbReference>
<evidence type="ECO:0000313" key="2">
    <source>
        <dbReference type="Proteomes" id="UP001056120"/>
    </source>
</evidence>
<gene>
    <name evidence="1" type="ORF">L1987_77896</name>
</gene>
<protein>
    <submittedName>
        <fullName evidence="1">Uncharacterized protein</fullName>
    </submittedName>
</protein>
<dbReference type="Proteomes" id="UP001056120">
    <property type="component" value="Linkage Group LG26"/>
</dbReference>
<evidence type="ECO:0000313" key="1">
    <source>
        <dbReference type="EMBL" id="KAI3694913.1"/>
    </source>
</evidence>
<accession>A0ACB8ZBD7</accession>
<organism evidence="1 2">
    <name type="scientific">Smallanthus sonchifolius</name>
    <dbReference type="NCBI Taxonomy" id="185202"/>
    <lineage>
        <taxon>Eukaryota</taxon>
        <taxon>Viridiplantae</taxon>
        <taxon>Streptophyta</taxon>
        <taxon>Embryophyta</taxon>
        <taxon>Tracheophyta</taxon>
        <taxon>Spermatophyta</taxon>
        <taxon>Magnoliopsida</taxon>
        <taxon>eudicotyledons</taxon>
        <taxon>Gunneridae</taxon>
        <taxon>Pentapetalae</taxon>
        <taxon>asterids</taxon>
        <taxon>campanulids</taxon>
        <taxon>Asterales</taxon>
        <taxon>Asteraceae</taxon>
        <taxon>Asteroideae</taxon>
        <taxon>Heliantheae alliance</taxon>
        <taxon>Millerieae</taxon>
        <taxon>Smallanthus</taxon>
    </lineage>
</organism>
<comment type="caution">
    <text evidence="1">The sequence shown here is derived from an EMBL/GenBank/DDBJ whole genome shotgun (WGS) entry which is preliminary data.</text>
</comment>
<proteinExistence type="predicted"/>
<sequence length="122" mass="13982">MDVDKALVDVESTNETYVNTQDAPITENGAQATGGNPAQMEADAKMEALKKKIKKTNIPVFEYVYGYDHRTGHAVLWFFYDMFPFFISRSCCGYVFPVFEKCFIAEFDKMDVRLLVVELRIT</sequence>
<name>A0ACB8ZBD7_9ASTR</name>
<keyword evidence="2" id="KW-1185">Reference proteome</keyword>